<dbReference type="EMBL" id="BAABHB010000002">
    <property type="protein sequence ID" value="GAA4400509.1"/>
    <property type="molecule type" value="Genomic_DNA"/>
</dbReference>
<dbReference type="Pfam" id="PF13699">
    <property type="entry name" value="eCIS_core"/>
    <property type="match status" value="1"/>
</dbReference>
<keyword evidence="5" id="KW-1185">Reference proteome</keyword>
<dbReference type="RefSeq" id="WP_345265309.1">
    <property type="nucleotide sequence ID" value="NZ_BAABHB010000002.1"/>
</dbReference>
<gene>
    <name evidence="4" type="ORF">GCM10023187_13780</name>
</gene>
<dbReference type="InterPro" id="IPR029463">
    <property type="entry name" value="Lys_MEP"/>
</dbReference>
<evidence type="ECO:0000256" key="1">
    <source>
        <dbReference type="SAM" id="MobiDB-lite"/>
    </source>
</evidence>
<evidence type="ECO:0000259" key="3">
    <source>
        <dbReference type="Pfam" id="PF14521"/>
    </source>
</evidence>
<dbReference type="Proteomes" id="UP001500936">
    <property type="component" value="Unassembled WGS sequence"/>
</dbReference>
<evidence type="ECO:0000313" key="4">
    <source>
        <dbReference type="EMBL" id="GAA4400509.1"/>
    </source>
</evidence>
<accession>A0ABP8K521</accession>
<feature type="domain" description="eCIS core" evidence="2">
    <location>
        <begin position="114"/>
        <end position="190"/>
    </location>
</feature>
<dbReference type="Pfam" id="PF14521">
    <property type="entry name" value="Aspzincin_M35"/>
    <property type="match status" value="1"/>
</dbReference>
<dbReference type="Gene3D" id="3.40.390.10">
    <property type="entry name" value="Collagenase (Catalytic Domain)"/>
    <property type="match status" value="2"/>
</dbReference>
<feature type="domain" description="Lysine-specific metallo-endopeptidase" evidence="3">
    <location>
        <begin position="252"/>
        <end position="371"/>
    </location>
</feature>
<dbReference type="InterPro" id="IPR025295">
    <property type="entry name" value="eCIS_core_dom"/>
</dbReference>
<comment type="caution">
    <text evidence="4">The sequence shown here is derived from an EMBL/GenBank/DDBJ whole genome shotgun (WGS) entry which is preliminary data.</text>
</comment>
<name>A0ABP8K521_9BACT</name>
<proteinExistence type="predicted"/>
<sequence length="551" mass="61322">MKQPLYRKPVAQGTKPGDSFIAPRPALPISQPGDAAEREADAVAERVAGSGRTTALPNSGTFMQPAVQRKCAECEKEEKEQTVHRKENAAGTPVAGSFALKSQLDSARGQGSALPDHTRRQMERAFGADFGRVRLHTDSRAVLFSRQLNAHAFTYGQDIFFNSGQYDSQSPAGRKLLAHELTHVVQQSGTVQRQIQRQTQVEVTVDNVPGACSLDQHREIEPAVRQATTWLQTSLRRLDAFISNPTREPGVQAALERHFHSSTAETAGRVRRVLNRINTEILTRPDLRVECRTATDTSCSSAGAYVTGNLLVFCPSFFDGSASWQASSLVHEMAHTLTGLTHITDRAYRSDRYYAITSPIEALTNAASYEYLCVELGAGTAQAGTAPRDSTSDCSDRQAIPARRSIAQFERWNRNAQVLTDDQRPDMLSQWQDLQNRHLGGTTPAHVRRAKAAYDRIYNRMKSALSFECERHCDDNTTGYYRYFLFITSDTIHLCPLLFSLNEDDRTLEMYKLVLIRYGDVSEAFATELAGMARSLTNRFWSVPTSLTGFD</sequence>
<dbReference type="InterPro" id="IPR024079">
    <property type="entry name" value="MetalloPept_cat_dom_sf"/>
</dbReference>
<evidence type="ECO:0000259" key="2">
    <source>
        <dbReference type="Pfam" id="PF13699"/>
    </source>
</evidence>
<evidence type="ECO:0000313" key="5">
    <source>
        <dbReference type="Proteomes" id="UP001500936"/>
    </source>
</evidence>
<organism evidence="4 5">
    <name type="scientific">Nibrella viscosa</name>
    <dbReference type="NCBI Taxonomy" id="1084524"/>
    <lineage>
        <taxon>Bacteria</taxon>
        <taxon>Pseudomonadati</taxon>
        <taxon>Bacteroidota</taxon>
        <taxon>Cytophagia</taxon>
        <taxon>Cytophagales</taxon>
        <taxon>Spirosomataceae</taxon>
        <taxon>Nibrella</taxon>
    </lineage>
</organism>
<protein>
    <recommendedName>
        <fullName evidence="6">DUF4157 domain-containing protein</fullName>
    </recommendedName>
</protein>
<dbReference type="SUPFAM" id="SSF55486">
    <property type="entry name" value="Metalloproteases ('zincins'), catalytic domain"/>
    <property type="match status" value="1"/>
</dbReference>
<reference evidence="5" key="1">
    <citation type="journal article" date="2019" name="Int. J. Syst. Evol. Microbiol.">
        <title>The Global Catalogue of Microorganisms (GCM) 10K type strain sequencing project: providing services to taxonomists for standard genome sequencing and annotation.</title>
        <authorList>
            <consortium name="The Broad Institute Genomics Platform"/>
            <consortium name="The Broad Institute Genome Sequencing Center for Infectious Disease"/>
            <person name="Wu L."/>
            <person name="Ma J."/>
        </authorList>
    </citation>
    <scope>NUCLEOTIDE SEQUENCE [LARGE SCALE GENOMIC DNA]</scope>
    <source>
        <strain evidence="5">JCM 17925</strain>
    </source>
</reference>
<evidence type="ECO:0008006" key="6">
    <source>
        <dbReference type="Google" id="ProtNLM"/>
    </source>
</evidence>
<feature type="region of interest" description="Disordered" evidence="1">
    <location>
        <begin position="1"/>
        <end position="39"/>
    </location>
</feature>